<dbReference type="Gene3D" id="2.30.110.10">
    <property type="entry name" value="Electron Transport, Fmn-binding Protein, Chain A"/>
    <property type="match status" value="1"/>
</dbReference>
<organism evidence="1 2">
    <name type="scientific">Nocardioides plantarum</name>
    <dbReference type="NCBI Taxonomy" id="29299"/>
    <lineage>
        <taxon>Bacteria</taxon>
        <taxon>Bacillati</taxon>
        <taxon>Actinomycetota</taxon>
        <taxon>Actinomycetes</taxon>
        <taxon>Propionibacteriales</taxon>
        <taxon>Nocardioidaceae</taxon>
        <taxon>Nocardioides</taxon>
    </lineage>
</organism>
<dbReference type="InterPro" id="IPR012349">
    <property type="entry name" value="Split_barrel_FMN-bd"/>
</dbReference>
<accession>A0ABV5K9G2</accession>
<dbReference type="Proteomes" id="UP001589750">
    <property type="component" value="Unassembled WGS sequence"/>
</dbReference>
<comment type="caution">
    <text evidence="1">The sequence shown here is derived from an EMBL/GenBank/DDBJ whole genome shotgun (WGS) entry which is preliminary data.</text>
</comment>
<dbReference type="RefSeq" id="WP_170215269.1">
    <property type="nucleotide sequence ID" value="NZ_JBHMDG010000008.1"/>
</dbReference>
<reference evidence="1 2" key="1">
    <citation type="submission" date="2024-09" db="EMBL/GenBank/DDBJ databases">
        <authorList>
            <person name="Sun Q."/>
            <person name="Mori K."/>
        </authorList>
    </citation>
    <scope>NUCLEOTIDE SEQUENCE [LARGE SCALE GENOMIC DNA]</scope>
    <source>
        <strain evidence="1 2">JCM 9626</strain>
    </source>
</reference>
<keyword evidence="2" id="KW-1185">Reference proteome</keyword>
<sequence length="145" mass="16178">MSQERVDHLLTSHRHEMPGRLVELDVDECWELLRRTPVGRLAWNGAAGPTVVPVNYVATSDGIVVKTTAYSAAVRETDDSPITFQVDHIDPETRTGWSVLAHGRLDVDWSFGRVDAPEVDVWPAGPRPLRLQLEISTISGRRLTD</sequence>
<protein>
    <submittedName>
        <fullName evidence="1">Pyridoxamine 5'-phosphate oxidase family protein</fullName>
    </submittedName>
</protein>
<dbReference type="InterPro" id="IPR024747">
    <property type="entry name" value="Pyridox_Oxase-rel"/>
</dbReference>
<name>A0ABV5K9G2_9ACTN</name>
<dbReference type="SUPFAM" id="SSF50475">
    <property type="entry name" value="FMN-binding split barrel"/>
    <property type="match status" value="1"/>
</dbReference>
<dbReference type="Pfam" id="PF12900">
    <property type="entry name" value="Pyridox_ox_2"/>
    <property type="match status" value="1"/>
</dbReference>
<evidence type="ECO:0000313" key="1">
    <source>
        <dbReference type="EMBL" id="MFB9312718.1"/>
    </source>
</evidence>
<dbReference type="EMBL" id="JBHMDG010000008">
    <property type="protein sequence ID" value="MFB9312718.1"/>
    <property type="molecule type" value="Genomic_DNA"/>
</dbReference>
<gene>
    <name evidence="1" type="ORF">ACFFRI_06640</name>
</gene>
<proteinExistence type="predicted"/>
<evidence type="ECO:0000313" key="2">
    <source>
        <dbReference type="Proteomes" id="UP001589750"/>
    </source>
</evidence>